<keyword evidence="6" id="KW-1185">Reference proteome</keyword>
<dbReference type="Gene3D" id="3.40.50.880">
    <property type="match status" value="1"/>
</dbReference>
<dbReference type="SUPFAM" id="SSF52317">
    <property type="entry name" value="Class I glutamine amidotransferase-like"/>
    <property type="match status" value="1"/>
</dbReference>
<dbReference type="InterPro" id="IPR018060">
    <property type="entry name" value="HTH_AraC"/>
</dbReference>
<feature type="domain" description="HTH araC/xylS-type" evidence="4">
    <location>
        <begin position="222"/>
        <end position="320"/>
    </location>
</feature>
<dbReference type="InterPro" id="IPR018062">
    <property type="entry name" value="HTH_AraC-typ_CS"/>
</dbReference>
<accession>A0A7W9Q7K4</accession>
<reference evidence="5 6" key="1">
    <citation type="submission" date="2020-08" db="EMBL/GenBank/DDBJ databases">
        <title>Genomic Encyclopedia of Type Strains, Phase III (KMG-III): the genomes of soil and plant-associated and newly described type strains.</title>
        <authorList>
            <person name="Whitman W."/>
        </authorList>
    </citation>
    <scope>NUCLEOTIDE SEQUENCE [LARGE SCALE GENOMIC DNA]</scope>
    <source>
        <strain evidence="5 6">CECT 8305</strain>
    </source>
</reference>
<evidence type="ECO:0000256" key="2">
    <source>
        <dbReference type="ARBA" id="ARBA00023125"/>
    </source>
</evidence>
<dbReference type="PROSITE" id="PS00041">
    <property type="entry name" value="HTH_ARAC_FAMILY_1"/>
    <property type="match status" value="1"/>
</dbReference>
<dbReference type="InterPro" id="IPR052158">
    <property type="entry name" value="INH-QAR"/>
</dbReference>
<dbReference type="PROSITE" id="PS01124">
    <property type="entry name" value="HTH_ARAC_FAMILY_2"/>
    <property type="match status" value="1"/>
</dbReference>
<evidence type="ECO:0000259" key="4">
    <source>
        <dbReference type="PROSITE" id="PS01124"/>
    </source>
</evidence>
<keyword evidence="1" id="KW-0805">Transcription regulation</keyword>
<protein>
    <submittedName>
        <fullName evidence="5">Transcriptional regulator GlxA family with amidase domain</fullName>
    </submittedName>
</protein>
<dbReference type="InterPro" id="IPR002818">
    <property type="entry name" value="DJ-1/PfpI"/>
</dbReference>
<dbReference type="SMART" id="SM00342">
    <property type="entry name" value="HTH_ARAC"/>
    <property type="match status" value="1"/>
</dbReference>
<dbReference type="PANTHER" id="PTHR43130">
    <property type="entry name" value="ARAC-FAMILY TRANSCRIPTIONAL REGULATOR"/>
    <property type="match status" value="1"/>
</dbReference>
<dbReference type="GO" id="GO:0043565">
    <property type="term" value="F:sequence-specific DNA binding"/>
    <property type="evidence" value="ECO:0007669"/>
    <property type="project" value="InterPro"/>
</dbReference>
<sequence length="354" mass="37521">MPVVALLVFDGVPAHHVTAPALVFGSAPRISYRGSPYDLRICSPSGVTTGAPGPFRISVEQGLDGLADAETVIVAGYEGFRDEAPAAVLDAVRAAAGRGSRVGAIGTGVFLLAAAGLLAGRRATTCWHHAAELARRYPRIAVIPEESFVADGPLLTSAGVLGGKELCLHVVEEDHGEQAAVEADRHLFLMLPDPAEVLRADGPPQQTPHDDPVPSAPDREVEAVTRWMEANLQRPLTLAAIAAHAGISVRSLNRRFRASTGLSPLQCLLRARVRRAQWLLERTDLPVGQVAAQTGLGTPANLRHHFQRLNGTTPGTYRAAYRSLAGTFAAAIRPEHADAPVPDEHSERQAAPDA</sequence>
<proteinExistence type="predicted"/>
<comment type="caution">
    <text evidence="5">The sequence shown here is derived from an EMBL/GenBank/DDBJ whole genome shotgun (WGS) entry which is preliminary data.</text>
</comment>
<dbReference type="InterPro" id="IPR029062">
    <property type="entry name" value="Class_I_gatase-like"/>
</dbReference>
<dbReference type="SUPFAM" id="SSF46689">
    <property type="entry name" value="Homeodomain-like"/>
    <property type="match status" value="2"/>
</dbReference>
<dbReference type="Pfam" id="PF12833">
    <property type="entry name" value="HTH_18"/>
    <property type="match status" value="1"/>
</dbReference>
<evidence type="ECO:0000256" key="1">
    <source>
        <dbReference type="ARBA" id="ARBA00023015"/>
    </source>
</evidence>
<dbReference type="Proteomes" id="UP000588098">
    <property type="component" value="Unassembled WGS sequence"/>
</dbReference>
<name>A0A7W9Q7K4_9ACTN</name>
<gene>
    <name evidence="5" type="ORF">FHS42_002085</name>
</gene>
<organism evidence="5 6">
    <name type="scientific">Streptomyces zagrosensis</name>
    <dbReference type="NCBI Taxonomy" id="1042984"/>
    <lineage>
        <taxon>Bacteria</taxon>
        <taxon>Bacillati</taxon>
        <taxon>Actinomycetota</taxon>
        <taxon>Actinomycetes</taxon>
        <taxon>Kitasatosporales</taxon>
        <taxon>Streptomycetaceae</taxon>
        <taxon>Streptomyces</taxon>
    </lineage>
</organism>
<dbReference type="Gene3D" id="1.10.10.60">
    <property type="entry name" value="Homeodomain-like"/>
    <property type="match status" value="1"/>
</dbReference>
<evidence type="ECO:0000313" key="5">
    <source>
        <dbReference type="EMBL" id="MBB5935035.1"/>
    </source>
</evidence>
<dbReference type="AlphaFoldDB" id="A0A7W9Q7K4"/>
<dbReference type="EMBL" id="JACHJL010000004">
    <property type="protein sequence ID" value="MBB5935035.1"/>
    <property type="molecule type" value="Genomic_DNA"/>
</dbReference>
<keyword evidence="2" id="KW-0238">DNA-binding</keyword>
<dbReference type="RefSeq" id="WP_221476304.1">
    <property type="nucleotide sequence ID" value="NZ_JACHJL010000004.1"/>
</dbReference>
<dbReference type="PANTHER" id="PTHR43130:SF3">
    <property type="entry name" value="HTH-TYPE TRANSCRIPTIONAL REGULATOR RV1931C"/>
    <property type="match status" value="1"/>
</dbReference>
<keyword evidence="3" id="KW-0804">Transcription</keyword>
<evidence type="ECO:0000256" key="3">
    <source>
        <dbReference type="ARBA" id="ARBA00023163"/>
    </source>
</evidence>
<evidence type="ECO:0000313" key="6">
    <source>
        <dbReference type="Proteomes" id="UP000588098"/>
    </source>
</evidence>
<dbReference type="GO" id="GO:0003700">
    <property type="term" value="F:DNA-binding transcription factor activity"/>
    <property type="evidence" value="ECO:0007669"/>
    <property type="project" value="InterPro"/>
</dbReference>
<dbReference type="Pfam" id="PF01965">
    <property type="entry name" value="DJ-1_PfpI"/>
    <property type="match status" value="1"/>
</dbReference>
<dbReference type="InterPro" id="IPR009057">
    <property type="entry name" value="Homeodomain-like_sf"/>
</dbReference>